<feature type="transmembrane region" description="Helical" evidence="7">
    <location>
        <begin position="96"/>
        <end position="115"/>
    </location>
</feature>
<name>A0A1E5E1X8_9VIBR</name>
<feature type="transmembrane region" description="Helical" evidence="7">
    <location>
        <begin position="380"/>
        <end position="400"/>
    </location>
</feature>
<dbReference type="AlphaFoldDB" id="A0A1E5E1X8"/>
<evidence type="ECO:0000256" key="5">
    <source>
        <dbReference type="ARBA" id="ARBA00022989"/>
    </source>
</evidence>
<dbReference type="PANTHER" id="PTHR30183">
    <property type="entry name" value="MOLYBDENUM TRANSPORT SYSTEM PERMEASE PROTEIN MODB"/>
    <property type="match status" value="1"/>
</dbReference>
<gene>
    <name evidence="9" type="ORF">A1QC_09190</name>
</gene>
<accession>A0A1E5E1X8</accession>
<dbReference type="CDD" id="cd06261">
    <property type="entry name" value="TM_PBP2"/>
    <property type="match status" value="1"/>
</dbReference>
<evidence type="ECO:0000256" key="1">
    <source>
        <dbReference type="ARBA" id="ARBA00004651"/>
    </source>
</evidence>
<keyword evidence="5 7" id="KW-1133">Transmembrane helix</keyword>
<feature type="transmembrane region" description="Helical" evidence="7">
    <location>
        <begin position="297"/>
        <end position="319"/>
    </location>
</feature>
<evidence type="ECO:0000256" key="4">
    <source>
        <dbReference type="ARBA" id="ARBA00022692"/>
    </source>
</evidence>
<comment type="subcellular location">
    <subcellularLocation>
        <location evidence="1">Cell membrane</location>
        <topology evidence="1">Multi-pass membrane protein</topology>
    </subcellularLocation>
</comment>
<dbReference type="RefSeq" id="WP_017024060.1">
    <property type="nucleotide sequence ID" value="NZ_AJYK02000063.1"/>
</dbReference>
<evidence type="ECO:0000259" key="8">
    <source>
        <dbReference type="PROSITE" id="PS50928"/>
    </source>
</evidence>
<reference evidence="9 10" key="1">
    <citation type="journal article" date="2012" name="Science">
        <title>Ecological populations of bacteria act as socially cohesive units of antibiotic production and resistance.</title>
        <authorList>
            <person name="Cordero O.X."/>
            <person name="Wildschutte H."/>
            <person name="Kirkup B."/>
            <person name="Proehl S."/>
            <person name="Ngo L."/>
            <person name="Hussain F."/>
            <person name="Le Roux F."/>
            <person name="Mincer T."/>
            <person name="Polz M.F."/>
        </authorList>
    </citation>
    <scope>NUCLEOTIDE SEQUENCE [LARGE SCALE GENOMIC DNA]</scope>
    <source>
        <strain evidence="9 10">1S-45</strain>
    </source>
</reference>
<evidence type="ECO:0000313" key="10">
    <source>
        <dbReference type="Proteomes" id="UP000094070"/>
    </source>
</evidence>
<keyword evidence="3" id="KW-1003">Cell membrane</keyword>
<dbReference type="GO" id="GO:0005886">
    <property type="term" value="C:plasma membrane"/>
    <property type="evidence" value="ECO:0007669"/>
    <property type="project" value="UniProtKB-SubCell"/>
</dbReference>
<dbReference type="STRING" id="1188252.A1QC_09190"/>
<evidence type="ECO:0000256" key="2">
    <source>
        <dbReference type="ARBA" id="ARBA00022448"/>
    </source>
</evidence>
<evidence type="ECO:0000256" key="7">
    <source>
        <dbReference type="SAM" id="Phobius"/>
    </source>
</evidence>
<feature type="transmembrane region" description="Helical" evidence="7">
    <location>
        <begin position="466"/>
        <end position="486"/>
    </location>
</feature>
<dbReference type="PROSITE" id="PS50928">
    <property type="entry name" value="ABC_TM1"/>
    <property type="match status" value="2"/>
</dbReference>
<dbReference type="OrthoDB" id="7852521at2"/>
<dbReference type="GO" id="GO:0055085">
    <property type="term" value="P:transmembrane transport"/>
    <property type="evidence" value="ECO:0007669"/>
    <property type="project" value="InterPro"/>
</dbReference>
<protein>
    <submittedName>
        <fullName evidence="9">Thiamine ABC transporter permease</fullName>
    </submittedName>
</protein>
<feature type="transmembrane region" description="Helical" evidence="7">
    <location>
        <begin position="348"/>
        <end position="368"/>
    </location>
</feature>
<feature type="transmembrane region" description="Helical" evidence="7">
    <location>
        <begin position="62"/>
        <end position="84"/>
    </location>
</feature>
<evidence type="ECO:0000313" key="9">
    <source>
        <dbReference type="EMBL" id="OEF25372.1"/>
    </source>
</evidence>
<feature type="domain" description="ABC transmembrane type-1" evidence="8">
    <location>
        <begin position="58"/>
        <end position="269"/>
    </location>
</feature>
<keyword evidence="6 7" id="KW-0472">Membrane</keyword>
<dbReference type="SUPFAM" id="SSF161098">
    <property type="entry name" value="MetI-like"/>
    <property type="match status" value="2"/>
</dbReference>
<keyword evidence="4 7" id="KW-0812">Transmembrane</keyword>
<dbReference type="eggNOG" id="COG4135">
    <property type="taxonomic scope" value="Bacteria"/>
</dbReference>
<dbReference type="PANTHER" id="PTHR30183:SF6">
    <property type="entry name" value="INNER MEMBRANE ABC TRANSPORTER PERMEASE PROTEIN YNJC"/>
    <property type="match status" value="1"/>
</dbReference>
<dbReference type="Proteomes" id="UP000094070">
    <property type="component" value="Unassembled WGS sequence"/>
</dbReference>
<proteinExistence type="predicted"/>
<dbReference type="EMBL" id="AJYK02000063">
    <property type="protein sequence ID" value="OEF25372.1"/>
    <property type="molecule type" value="Genomic_DNA"/>
</dbReference>
<evidence type="ECO:0000256" key="3">
    <source>
        <dbReference type="ARBA" id="ARBA00022475"/>
    </source>
</evidence>
<feature type="transmembrane region" description="Helical" evidence="7">
    <location>
        <begin position="515"/>
        <end position="537"/>
    </location>
</feature>
<feature type="transmembrane region" description="Helical" evidence="7">
    <location>
        <begin position="251"/>
        <end position="276"/>
    </location>
</feature>
<organism evidence="9 10">
    <name type="scientific">Vibrio rumoiensis 1S-45</name>
    <dbReference type="NCBI Taxonomy" id="1188252"/>
    <lineage>
        <taxon>Bacteria</taxon>
        <taxon>Pseudomonadati</taxon>
        <taxon>Pseudomonadota</taxon>
        <taxon>Gammaproteobacteria</taxon>
        <taxon>Vibrionales</taxon>
        <taxon>Vibrionaceae</taxon>
        <taxon>Vibrio</taxon>
    </lineage>
</organism>
<feature type="domain" description="ABC transmembrane type-1" evidence="8">
    <location>
        <begin position="344"/>
        <end position="536"/>
    </location>
</feature>
<keyword evidence="2" id="KW-0813">Transport</keyword>
<dbReference type="InterPro" id="IPR035906">
    <property type="entry name" value="MetI-like_sf"/>
</dbReference>
<dbReference type="Gene3D" id="1.10.3720.10">
    <property type="entry name" value="MetI-like"/>
    <property type="match status" value="2"/>
</dbReference>
<feature type="transmembrane region" description="Helical" evidence="7">
    <location>
        <begin position="412"/>
        <end position="432"/>
    </location>
</feature>
<sequence length="555" mass="63256">MLRLSYFAVLLIGVFPLIPGFFGMVAPALGYIPPLGLFNVDLNAFSAVFSWPGVMHSIHQTLFIAIASTLLAALMTFSIIQSYWGTRFWGRVEKSLSPLLALPHVAFAVGFLFLFSDTGWIARAIHWAFSDTVFNSLFSLQDNFGIGLTFALAIKETPFLLLMSMPILHNLKVSQTLQVSQSLGYSFQQSWWKALFPQWWKHMRFSLFAIMAYSGSVVDVSLILGPTHPPTFAVLVWQWFNEPDLNQLPRAAAGAFVLFILCSLLITLVWVLEQFFLRLYRSWMISGRRCSLEMKPYFFHVLAAISLATIPVIIIWTFAQRWQFPNMLPSHWSLRFWQSEWVYIQDTIITSINISLISSIIALCLAVIAHEYRQKYRLALPMYIIALPMLIPQLSLLFGMQVTSLWAGQDYYFFWVVWSHVFFIFPYVYLSLDGPWKSYPTRLSQTAISLGLSPFKTWFKIKVRTLSSALIFAWAMGMSVSLALYLPTIMLGSGRVTTLTTEAVALSSGHDRRVVALYALWQAILPFVSFSIALIANRFLHRRMNVRSLDKGATQ</sequence>
<comment type="caution">
    <text evidence="9">The sequence shown here is derived from an EMBL/GenBank/DDBJ whole genome shotgun (WGS) entry which is preliminary data.</text>
</comment>
<feature type="transmembrane region" description="Helical" evidence="7">
    <location>
        <begin position="205"/>
        <end position="225"/>
    </location>
</feature>
<feature type="transmembrane region" description="Helical" evidence="7">
    <location>
        <begin position="144"/>
        <end position="162"/>
    </location>
</feature>
<keyword evidence="10" id="KW-1185">Reference proteome</keyword>
<evidence type="ECO:0000256" key="6">
    <source>
        <dbReference type="ARBA" id="ARBA00023136"/>
    </source>
</evidence>
<dbReference type="InterPro" id="IPR000515">
    <property type="entry name" value="MetI-like"/>
</dbReference>